<dbReference type="CDD" id="cd17285">
    <property type="entry name" value="RMtype1_S_Csp16704I_TRD2-CR2_like"/>
    <property type="match status" value="1"/>
</dbReference>
<dbReference type="InterPro" id="IPR052021">
    <property type="entry name" value="Type-I_RS_S_subunit"/>
</dbReference>
<feature type="domain" description="Type I restriction modification DNA specificity" evidence="4">
    <location>
        <begin position="19"/>
        <end position="184"/>
    </location>
</feature>
<evidence type="ECO:0000313" key="5">
    <source>
        <dbReference type="EMBL" id="MQT74663.1"/>
    </source>
</evidence>
<evidence type="ECO:0000256" key="1">
    <source>
        <dbReference type="ARBA" id="ARBA00010923"/>
    </source>
</evidence>
<organism evidence="6 8">
    <name type="scientific">Pseudomonas helleri</name>
    <dbReference type="NCBI Taxonomy" id="1608996"/>
    <lineage>
        <taxon>Bacteria</taxon>
        <taxon>Pseudomonadati</taxon>
        <taxon>Pseudomonadota</taxon>
        <taxon>Gammaproteobacteria</taxon>
        <taxon>Pseudomonadales</taxon>
        <taxon>Pseudomonadaceae</taxon>
        <taxon>Pseudomonas</taxon>
    </lineage>
</organism>
<dbReference type="AlphaFoldDB" id="A0A7X2CHX7"/>
<keyword evidence="8" id="KW-1185">Reference proteome</keyword>
<keyword evidence="2" id="KW-0680">Restriction system</keyword>
<dbReference type="PANTHER" id="PTHR30408:SF12">
    <property type="entry name" value="TYPE I RESTRICTION ENZYME MJAVIII SPECIFICITY SUBUNIT"/>
    <property type="match status" value="1"/>
</dbReference>
<name>A0A7X2CHX7_9PSED</name>
<dbReference type="Pfam" id="PF01420">
    <property type="entry name" value="Methylase_S"/>
    <property type="match status" value="2"/>
</dbReference>
<comment type="similarity">
    <text evidence="1">Belongs to the type-I restriction system S methylase family.</text>
</comment>
<evidence type="ECO:0000313" key="8">
    <source>
        <dbReference type="Proteomes" id="UP000470186"/>
    </source>
</evidence>
<dbReference type="PANTHER" id="PTHR30408">
    <property type="entry name" value="TYPE-1 RESTRICTION ENZYME ECOKI SPECIFICITY PROTEIN"/>
    <property type="match status" value="1"/>
</dbReference>
<dbReference type="RefSeq" id="WP_153350933.1">
    <property type="nucleotide sequence ID" value="NZ_JBQDSB010000003.1"/>
</dbReference>
<dbReference type="GO" id="GO:0009307">
    <property type="term" value="P:DNA restriction-modification system"/>
    <property type="evidence" value="ECO:0007669"/>
    <property type="project" value="UniProtKB-KW"/>
</dbReference>
<dbReference type="Gene3D" id="1.10.287.1120">
    <property type="entry name" value="Bipartite methylase S protein"/>
    <property type="match status" value="1"/>
</dbReference>
<keyword evidence="3" id="KW-0238">DNA-binding</keyword>
<feature type="domain" description="Type I restriction modification DNA specificity" evidence="4">
    <location>
        <begin position="232"/>
        <end position="401"/>
    </location>
</feature>
<proteinExistence type="inferred from homology"/>
<dbReference type="Proteomes" id="UP000447574">
    <property type="component" value="Unassembled WGS sequence"/>
</dbReference>
<dbReference type="EMBL" id="WIWF01000030">
    <property type="protein sequence ID" value="MQT74663.1"/>
    <property type="molecule type" value="Genomic_DNA"/>
</dbReference>
<protein>
    <recommendedName>
        <fullName evidence="4">Type I restriction modification DNA specificity domain-containing protein</fullName>
    </recommendedName>
</protein>
<evidence type="ECO:0000313" key="6">
    <source>
        <dbReference type="EMBL" id="MQU32180.1"/>
    </source>
</evidence>
<evidence type="ECO:0000259" key="4">
    <source>
        <dbReference type="Pfam" id="PF01420"/>
    </source>
</evidence>
<gene>
    <name evidence="6" type="ORF">GHO30_12390</name>
    <name evidence="5" type="ORF">GHO37_10135</name>
</gene>
<dbReference type="InterPro" id="IPR044946">
    <property type="entry name" value="Restrct_endonuc_typeI_TRD_sf"/>
</dbReference>
<evidence type="ECO:0000256" key="2">
    <source>
        <dbReference type="ARBA" id="ARBA00022747"/>
    </source>
</evidence>
<dbReference type="GO" id="GO:0003677">
    <property type="term" value="F:DNA binding"/>
    <property type="evidence" value="ECO:0007669"/>
    <property type="project" value="UniProtKB-KW"/>
</dbReference>
<dbReference type="EMBL" id="WIVX01000051">
    <property type="protein sequence ID" value="MQU32180.1"/>
    <property type="molecule type" value="Genomic_DNA"/>
</dbReference>
<accession>A0A7X2CHX7</accession>
<dbReference type="SUPFAM" id="SSF116734">
    <property type="entry name" value="DNA methylase specificity domain"/>
    <property type="match status" value="2"/>
</dbReference>
<dbReference type="Proteomes" id="UP000470186">
    <property type="component" value="Unassembled WGS sequence"/>
</dbReference>
<evidence type="ECO:0000313" key="7">
    <source>
        <dbReference type="Proteomes" id="UP000447574"/>
    </source>
</evidence>
<comment type="caution">
    <text evidence="6">The sequence shown here is derived from an EMBL/GenBank/DDBJ whole genome shotgun (WGS) entry which is preliminary data.</text>
</comment>
<reference evidence="7 8" key="1">
    <citation type="submission" date="2019-10" db="EMBL/GenBank/DDBJ databases">
        <title>Evaluation of single-gene subtyping targets for Pseudomonas.</title>
        <authorList>
            <person name="Reichler S.J."/>
            <person name="Orsi R.H."/>
            <person name="Wiedmann M."/>
            <person name="Martin N.H."/>
            <person name="Murphy S.I."/>
        </authorList>
    </citation>
    <scope>NUCLEOTIDE SEQUENCE [LARGE SCALE GENOMIC DNA]</scope>
    <source>
        <strain evidence="6 8">FSL R10-2107</strain>
        <strain evidence="5 7">FSL R10-2932</strain>
    </source>
</reference>
<sequence length="432" mass="47187">MSLVGKPGYSESALGWIPAGWKATTLGNEVASIVGGGTPSKEVADYWGGDIPWASVKDLVGSRLNKTQDYITLQAIRCSATNLIPAGTLITPTRMALGRVAIFDCDVAINQDLKAIFPKPSLRKEFLFYWFQDNAERIQAAGTGSTVKGIRLETLREFGLVLPSQPEQEKIAAILTMVDEKLDVIVRQLEATQTLKQGLMQTLFTRGVGTQDSCGQWVLHAEMKTELSLVIPSPWDVMRLGDIAPLIRRPVEICPDATYPELGLRSYGKGTFHKPALLGSEVGNKRLFEIKAGDLMFSNVFAWEGAVAIAKPEDDGRYGSHRYITCVVDKSRADTSYIYRYLITPAGITSLSLASPGGAGRNKTLGLSALANITIPLPPLAEQQRISQILDGVDAKLKVLEAKRCAVKSIKRGLMQKLLTGEWRVKLDNPSR</sequence>
<evidence type="ECO:0000256" key="3">
    <source>
        <dbReference type="ARBA" id="ARBA00023125"/>
    </source>
</evidence>
<dbReference type="InterPro" id="IPR000055">
    <property type="entry name" value="Restrct_endonuc_typeI_TRD"/>
</dbReference>
<dbReference type="Gene3D" id="3.90.220.20">
    <property type="entry name" value="DNA methylase specificity domains"/>
    <property type="match status" value="2"/>
</dbReference>